<evidence type="ECO:0000313" key="2">
    <source>
        <dbReference type="Proteomes" id="UP000292082"/>
    </source>
</evidence>
<dbReference type="Proteomes" id="UP000292082">
    <property type="component" value="Unassembled WGS sequence"/>
</dbReference>
<name>A0A4Q9QBD3_9APHY</name>
<dbReference type="EMBL" id="ML145085">
    <property type="protein sequence ID" value="TBU64993.1"/>
    <property type="molecule type" value="Genomic_DNA"/>
</dbReference>
<accession>A0A4Q9QBD3</accession>
<dbReference type="STRING" id="114155.A0A4Q9QBD3"/>
<keyword evidence="2" id="KW-1185">Reference proteome</keyword>
<organism evidence="1 2">
    <name type="scientific">Dichomitus squalens</name>
    <dbReference type="NCBI Taxonomy" id="114155"/>
    <lineage>
        <taxon>Eukaryota</taxon>
        <taxon>Fungi</taxon>
        <taxon>Dikarya</taxon>
        <taxon>Basidiomycota</taxon>
        <taxon>Agaricomycotina</taxon>
        <taxon>Agaricomycetes</taxon>
        <taxon>Polyporales</taxon>
        <taxon>Polyporaceae</taxon>
        <taxon>Dichomitus</taxon>
    </lineage>
</organism>
<evidence type="ECO:0008006" key="3">
    <source>
        <dbReference type="Google" id="ProtNLM"/>
    </source>
</evidence>
<evidence type="ECO:0000313" key="1">
    <source>
        <dbReference type="EMBL" id="TBU64993.1"/>
    </source>
</evidence>
<proteinExistence type="predicted"/>
<protein>
    <recommendedName>
        <fullName evidence="3">BTB domain-containing protein</fullName>
    </recommendedName>
</protein>
<gene>
    <name evidence="1" type="ORF">BD310DRAFT_913821</name>
</gene>
<dbReference type="AlphaFoldDB" id="A0A4Q9QBD3"/>
<reference evidence="1 2" key="1">
    <citation type="submission" date="2019-01" db="EMBL/GenBank/DDBJ databases">
        <title>Draft genome sequences of three monokaryotic isolates of the white-rot basidiomycete fungus Dichomitus squalens.</title>
        <authorList>
            <consortium name="DOE Joint Genome Institute"/>
            <person name="Lopez S.C."/>
            <person name="Andreopoulos B."/>
            <person name="Pangilinan J."/>
            <person name="Lipzen A."/>
            <person name="Riley R."/>
            <person name="Ahrendt S."/>
            <person name="Ng V."/>
            <person name="Barry K."/>
            <person name="Daum C."/>
            <person name="Grigoriev I.V."/>
            <person name="Hilden K.S."/>
            <person name="Makela M.R."/>
            <person name="de Vries R.P."/>
        </authorList>
    </citation>
    <scope>NUCLEOTIDE SEQUENCE [LARGE SCALE GENOMIC DNA]</scope>
    <source>
        <strain evidence="1 2">CBS 464.89</strain>
    </source>
</reference>
<sequence>MTSVPNITETSTPSLTSTTAYTIHPSFSGVFSGATIRLLSVDNILFPVSPETLARTSGWFQTMLSLPQAFRADDVDSEVVPMAEPSEVLAGLLSMIGGTGLPPLHDLAFAEQLLLAAEKYEMPMPIATIRALLSPVDFSPIQLYGVACRMNWEAEATKAATRTLALDIMAPENMMELVRLDKPHLMKLLSLHNLRRKAIGEALENASVFTANSRSTRCRNILSNQWCDAPIDRTNWWVLKLAWSKEPWRFLSLGEIGNVGGVPTTPIPELDALLADQCGRCKKSLYSKIATLDNLRAAAQRPPQTIEWS</sequence>